<name>A0ABY6CK72_9BACT</name>
<protein>
    <submittedName>
        <fullName evidence="2">DUF5723 family protein</fullName>
    </submittedName>
</protein>
<dbReference type="RefSeq" id="WP_262308367.1">
    <property type="nucleotide sequence ID" value="NZ_CP106679.1"/>
</dbReference>
<keyword evidence="3" id="KW-1185">Reference proteome</keyword>
<evidence type="ECO:0000313" key="2">
    <source>
        <dbReference type="EMBL" id="UXP30921.1"/>
    </source>
</evidence>
<dbReference type="PROSITE" id="PS51257">
    <property type="entry name" value="PROKAR_LIPOPROTEIN"/>
    <property type="match status" value="1"/>
</dbReference>
<dbReference type="EMBL" id="CP106679">
    <property type="protein sequence ID" value="UXP30921.1"/>
    <property type="molecule type" value="Genomic_DNA"/>
</dbReference>
<feature type="domain" description="DUF5723" evidence="1">
    <location>
        <begin position="41"/>
        <end position="410"/>
    </location>
</feature>
<accession>A0ABY6CK72</accession>
<organism evidence="2 3">
    <name type="scientific">Reichenbachiella agarivorans</name>
    <dbReference type="NCBI Taxonomy" id="2979464"/>
    <lineage>
        <taxon>Bacteria</taxon>
        <taxon>Pseudomonadati</taxon>
        <taxon>Bacteroidota</taxon>
        <taxon>Cytophagia</taxon>
        <taxon>Cytophagales</taxon>
        <taxon>Reichenbachiellaceae</taxon>
        <taxon>Reichenbachiella</taxon>
    </lineage>
</organism>
<dbReference type="InterPro" id="IPR043781">
    <property type="entry name" value="DUF5723"/>
</dbReference>
<dbReference type="Pfam" id="PF18990">
    <property type="entry name" value="DUF5723"/>
    <property type="match status" value="1"/>
</dbReference>
<reference evidence="2" key="1">
    <citation type="submission" date="2022-09" db="EMBL/GenBank/DDBJ databases">
        <title>Comparative genomics and taxonomic characterization of three novel marine species of genus Reichenbachiella exhibiting antioxidant and polysaccharide degradation activities.</title>
        <authorList>
            <person name="Muhammad N."/>
            <person name="Lee Y.-J."/>
            <person name="Ko J."/>
            <person name="Kim S.-G."/>
        </authorList>
    </citation>
    <scope>NUCLEOTIDE SEQUENCE</scope>
    <source>
        <strain evidence="2">BKB1-1</strain>
    </source>
</reference>
<dbReference type="Proteomes" id="UP001065174">
    <property type="component" value="Chromosome"/>
</dbReference>
<proteinExistence type="predicted"/>
<sequence length="465" mass="51844">MKKISIVLLLLGIGCMTGFSQKDLSFYHLYSVTPQSQSFNPAFVPDARVSLSLPAISGIYINANTGLSYNDIFSKVPMSDSIRVDTDKVMKNLSDKDKINASGSITLFQLGVKIGNSHSFSLYANERFRTMTNYPTKLMKYIVDGNANYINVPVEESNFFSDAVHYREYGVGYAYRFKVPAVQSITVGSRLKYLMGFFSLETSKKGDILMNTNLDKSIVVQLNDPRVRSAGFDSESLGTYLVDNNNTGFGFDFGVDVQVDDKLSVSFAVNDIGAISWKEEVKNYNLKGREILIEGGDLTDLDNAIEVIKDSLEAFVEHETDVKSYQTRLTTRYIGSARYQVTKKGFTTATIMLSQDYRELHPSLGLGYTHQFGKILNLSSSLSYHEERGVGVGAGMAARFGIVQLYTSFDNLLGLVDVRNTDDFQARFGINFMFGRGDVAPKEPKAPKEKKVKLSPFPDEYNIEL</sequence>
<evidence type="ECO:0000259" key="1">
    <source>
        <dbReference type="Pfam" id="PF18990"/>
    </source>
</evidence>
<gene>
    <name evidence="2" type="ORF">N6H18_11220</name>
</gene>
<evidence type="ECO:0000313" key="3">
    <source>
        <dbReference type="Proteomes" id="UP001065174"/>
    </source>
</evidence>
<dbReference type="Gene3D" id="2.40.160.60">
    <property type="entry name" value="Outer membrane protein transport protein (OMPP1/FadL/TodX)"/>
    <property type="match status" value="1"/>
</dbReference>